<evidence type="ECO:0000259" key="7">
    <source>
        <dbReference type="PROSITE" id="PS50893"/>
    </source>
</evidence>
<dbReference type="SUPFAM" id="SSF52540">
    <property type="entry name" value="P-loop containing nucleoside triphosphate hydrolases"/>
    <property type="match status" value="1"/>
</dbReference>
<keyword evidence="6" id="KW-0472">Membrane</keyword>
<evidence type="ECO:0000256" key="6">
    <source>
        <dbReference type="ARBA" id="ARBA00023136"/>
    </source>
</evidence>
<reference evidence="8 9" key="1">
    <citation type="submission" date="2018-11" db="EMBL/GenBank/DDBJ databases">
        <title>Sequencing the genomes of 1000 actinobacteria strains.</title>
        <authorList>
            <person name="Klenk H.-P."/>
        </authorList>
    </citation>
    <scope>NUCLEOTIDE SEQUENCE [LARGE SCALE GENOMIC DNA]</scope>
    <source>
        <strain evidence="8 9">DSM 12652</strain>
    </source>
</reference>
<dbReference type="InterPro" id="IPR003439">
    <property type="entry name" value="ABC_transporter-like_ATP-bd"/>
</dbReference>
<sequence length="396" mass="42923">MAEIVLDHVVKRYPDGALAVDDFNLTIADGEFIILVGPSGCGKSTTLNMVAGLEDITQGELRIDGKVVNDKAPKDRDIAMVFQSYALYPHMTVGENMAFPLTLAGVDKATIKSKVDEAATMLELTQHLDRKPANLSGGQRQRVAMGRAIVRSPKAFLMDEPLSNLDAKLRVQMRTQVSRIQKSLATTTLYVTHDQTEAMTLGDRVVVMRGGIVQQVGSPTELYEQPRNLFVAGFIGSPSMNFLPATIEGEALATGLGQLQMPDRIRRAVERSKGREVIVGIRPEHFEDAALVGDKPGSTFEVPVDLVESMGSDVYAYFSVRGSTATSRDLDDLAADSGQDMHSEGTQVNARLDAAAHVRSGQQAQLWVDTAKMHVFDGETGENLTHESHERAGAAS</sequence>
<dbReference type="Gene3D" id="2.40.50.140">
    <property type="entry name" value="Nucleic acid-binding proteins"/>
    <property type="match status" value="1"/>
</dbReference>
<dbReference type="RefSeq" id="WP_123391547.1">
    <property type="nucleotide sequence ID" value="NZ_RKHO01000001.1"/>
</dbReference>
<dbReference type="Pfam" id="PF17912">
    <property type="entry name" value="OB_MalK"/>
    <property type="match status" value="1"/>
</dbReference>
<dbReference type="Gene3D" id="3.40.50.300">
    <property type="entry name" value="P-loop containing nucleotide triphosphate hydrolases"/>
    <property type="match status" value="1"/>
</dbReference>
<dbReference type="GO" id="GO:0140359">
    <property type="term" value="F:ABC-type transporter activity"/>
    <property type="evidence" value="ECO:0007669"/>
    <property type="project" value="InterPro"/>
</dbReference>
<evidence type="ECO:0000256" key="2">
    <source>
        <dbReference type="ARBA" id="ARBA00022475"/>
    </source>
</evidence>
<dbReference type="InterPro" id="IPR040582">
    <property type="entry name" value="OB_MalK-like"/>
</dbReference>
<keyword evidence="9" id="KW-1185">Reference proteome</keyword>
<gene>
    <name evidence="8" type="ORF">EDD33_2815</name>
</gene>
<name>A0A3N2CXJ5_9ACTN</name>
<keyword evidence="1" id="KW-0813">Transport</keyword>
<evidence type="ECO:0000256" key="4">
    <source>
        <dbReference type="ARBA" id="ARBA00022840"/>
    </source>
</evidence>
<dbReference type="Pfam" id="PF00005">
    <property type="entry name" value="ABC_tran"/>
    <property type="match status" value="1"/>
</dbReference>
<organism evidence="8 9">
    <name type="scientific">Nocardioides aurantiacus</name>
    <dbReference type="NCBI Taxonomy" id="86796"/>
    <lineage>
        <taxon>Bacteria</taxon>
        <taxon>Bacillati</taxon>
        <taxon>Actinomycetota</taxon>
        <taxon>Actinomycetes</taxon>
        <taxon>Propionibacteriales</taxon>
        <taxon>Nocardioidaceae</taxon>
        <taxon>Nocardioides</taxon>
    </lineage>
</organism>
<dbReference type="InterPro" id="IPR017871">
    <property type="entry name" value="ABC_transporter-like_CS"/>
</dbReference>
<dbReference type="Gene3D" id="2.40.50.100">
    <property type="match status" value="1"/>
</dbReference>
<keyword evidence="2" id="KW-1003">Cell membrane</keyword>
<dbReference type="EMBL" id="RKHO01000001">
    <property type="protein sequence ID" value="ROR91934.1"/>
    <property type="molecule type" value="Genomic_DNA"/>
</dbReference>
<accession>A0A3N2CXJ5</accession>
<dbReference type="InterPro" id="IPR047641">
    <property type="entry name" value="ABC_transpr_MalK/UgpC-like"/>
</dbReference>
<keyword evidence="5" id="KW-1278">Translocase</keyword>
<dbReference type="PROSITE" id="PS50893">
    <property type="entry name" value="ABC_TRANSPORTER_2"/>
    <property type="match status" value="1"/>
</dbReference>
<dbReference type="SMART" id="SM00382">
    <property type="entry name" value="AAA"/>
    <property type="match status" value="1"/>
</dbReference>
<dbReference type="PANTHER" id="PTHR43875:SF15">
    <property type="entry name" value="TREHALOSE IMPORT ATP-BINDING PROTEIN SUGC"/>
    <property type="match status" value="1"/>
</dbReference>
<evidence type="ECO:0000313" key="9">
    <source>
        <dbReference type="Proteomes" id="UP000281738"/>
    </source>
</evidence>
<feature type="domain" description="ABC transporter" evidence="7">
    <location>
        <begin position="4"/>
        <end position="235"/>
    </location>
</feature>
<dbReference type="InterPro" id="IPR008995">
    <property type="entry name" value="Mo/tungstate-bd_C_term_dom"/>
</dbReference>
<protein>
    <submittedName>
        <fullName evidence="8">Multiple sugar transport system ATP-binding protein</fullName>
    </submittedName>
</protein>
<dbReference type="InterPro" id="IPR012340">
    <property type="entry name" value="NA-bd_OB-fold"/>
</dbReference>
<dbReference type="InterPro" id="IPR003593">
    <property type="entry name" value="AAA+_ATPase"/>
</dbReference>
<dbReference type="SUPFAM" id="SSF50331">
    <property type="entry name" value="MOP-like"/>
    <property type="match status" value="1"/>
</dbReference>
<dbReference type="GO" id="GO:0016887">
    <property type="term" value="F:ATP hydrolysis activity"/>
    <property type="evidence" value="ECO:0007669"/>
    <property type="project" value="InterPro"/>
</dbReference>
<dbReference type="PANTHER" id="PTHR43875">
    <property type="entry name" value="MALTODEXTRIN IMPORT ATP-BINDING PROTEIN MSMX"/>
    <property type="match status" value="1"/>
</dbReference>
<dbReference type="NCBIfam" id="NF008653">
    <property type="entry name" value="PRK11650.1"/>
    <property type="match status" value="1"/>
</dbReference>
<evidence type="ECO:0000256" key="1">
    <source>
        <dbReference type="ARBA" id="ARBA00022448"/>
    </source>
</evidence>
<keyword evidence="4 8" id="KW-0067">ATP-binding</keyword>
<comment type="caution">
    <text evidence="8">The sequence shown here is derived from an EMBL/GenBank/DDBJ whole genome shotgun (WGS) entry which is preliminary data.</text>
</comment>
<dbReference type="InterPro" id="IPR015855">
    <property type="entry name" value="ABC_transpr_MalK-like"/>
</dbReference>
<dbReference type="AlphaFoldDB" id="A0A3N2CXJ5"/>
<evidence type="ECO:0000313" key="8">
    <source>
        <dbReference type="EMBL" id="ROR91934.1"/>
    </source>
</evidence>
<keyword evidence="3" id="KW-0547">Nucleotide-binding</keyword>
<dbReference type="CDD" id="cd03301">
    <property type="entry name" value="ABC_MalK_N"/>
    <property type="match status" value="1"/>
</dbReference>
<dbReference type="GO" id="GO:0008643">
    <property type="term" value="P:carbohydrate transport"/>
    <property type="evidence" value="ECO:0007669"/>
    <property type="project" value="InterPro"/>
</dbReference>
<evidence type="ECO:0000256" key="3">
    <source>
        <dbReference type="ARBA" id="ARBA00022741"/>
    </source>
</evidence>
<evidence type="ECO:0000256" key="5">
    <source>
        <dbReference type="ARBA" id="ARBA00022967"/>
    </source>
</evidence>
<proteinExistence type="predicted"/>
<dbReference type="Proteomes" id="UP000281738">
    <property type="component" value="Unassembled WGS sequence"/>
</dbReference>
<dbReference type="OrthoDB" id="3180400at2"/>
<dbReference type="GO" id="GO:0005524">
    <property type="term" value="F:ATP binding"/>
    <property type="evidence" value="ECO:0007669"/>
    <property type="project" value="UniProtKB-KW"/>
</dbReference>
<dbReference type="InterPro" id="IPR027417">
    <property type="entry name" value="P-loop_NTPase"/>
</dbReference>
<keyword evidence="8" id="KW-0762">Sugar transport</keyword>
<dbReference type="PROSITE" id="PS00211">
    <property type="entry name" value="ABC_TRANSPORTER_1"/>
    <property type="match status" value="1"/>
</dbReference>
<dbReference type="GO" id="GO:0055052">
    <property type="term" value="C:ATP-binding cassette (ABC) transporter complex, substrate-binding subunit-containing"/>
    <property type="evidence" value="ECO:0007669"/>
    <property type="project" value="TreeGrafter"/>
</dbReference>
<dbReference type="FunFam" id="3.40.50.300:FF:000042">
    <property type="entry name" value="Maltose/maltodextrin ABC transporter, ATP-binding protein"/>
    <property type="match status" value="1"/>
</dbReference>